<feature type="compositionally biased region" description="Low complexity" evidence="1">
    <location>
        <begin position="165"/>
        <end position="182"/>
    </location>
</feature>
<feature type="compositionally biased region" description="Low complexity" evidence="1">
    <location>
        <begin position="145"/>
        <end position="155"/>
    </location>
</feature>
<proteinExistence type="predicted"/>
<feature type="compositionally biased region" description="Polar residues" evidence="1">
    <location>
        <begin position="331"/>
        <end position="340"/>
    </location>
</feature>
<dbReference type="AlphaFoldDB" id="A0A9W8GU82"/>
<dbReference type="EMBL" id="JANBUH010000361">
    <property type="protein sequence ID" value="KAJ2751761.1"/>
    <property type="molecule type" value="Genomic_DNA"/>
</dbReference>
<feature type="region of interest" description="Disordered" evidence="1">
    <location>
        <begin position="256"/>
        <end position="290"/>
    </location>
</feature>
<evidence type="ECO:0000256" key="1">
    <source>
        <dbReference type="SAM" id="MobiDB-lite"/>
    </source>
</evidence>
<feature type="compositionally biased region" description="Low complexity" evidence="1">
    <location>
        <begin position="107"/>
        <end position="124"/>
    </location>
</feature>
<feature type="region of interest" description="Disordered" evidence="1">
    <location>
        <begin position="105"/>
        <end position="130"/>
    </location>
</feature>
<evidence type="ECO:0000313" key="2">
    <source>
        <dbReference type="EMBL" id="KAJ2751761.1"/>
    </source>
</evidence>
<keyword evidence="3" id="KW-1185">Reference proteome</keyword>
<reference evidence="2" key="1">
    <citation type="submission" date="2022-07" db="EMBL/GenBank/DDBJ databases">
        <title>Phylogenomic reconstructions and comparative analyses of Kickxellomycotina fungi.</title>
        <authorList>
            <person name="Reynolds N.K."/>
            <person name="Stajich J.E."/>
            <person name="Barry K."/>
            <person name="Grigoriev I.V."/>
            <person name="Crous P."/>
            <person name="Smith M.E."/>
        </authorList>
    </citation>
    <scope>NUCLEOTIDE SEQUENCE</scope>
    <source>
        <strain evidence="2">BCRC 34297</strain>
    </source>
</reference>
<dbReference type="OrthoDB" id="5594817at2759"/>
<evidence type="ECO:0000313" key="3">
    <source>
        <dbReference type="Proteomes" id="UP001140011"/>
    </source>
</evidence>
<sequence length="371" mass="39997">MTPLPIQQRIVSTPPPLPPLPTVISSSASCGGSDEPNGVEDNLQCTPQHKSRQQQMMPQSAPPPNSRRTQMLLTSPAAVKRSNESLEAIRVAQTLKAGFSRLKARADSQNSSSSSAPLSQRAFSATSPAPVTPARRQLLYRHHSSISFSRRSPTSADVLRPSGGVPVSREPSEPVVSPSLRPLHPPYSCPQRRQSFREHHHQPSLLFPAPRFSLERAQSAASSTNAAMHSPPPSLGSSKRANKEIAEAAETMILFMRDSPTQSEERRALLRPSDSSPSSPTFGPPHIMLPAPQRTSLEYCAADLAPQTTGEDTPVLHNDDIESEDEYAPLPSTSTASMSRLSIKRSRTDHSSSSSSGTGPSLPSKRVNIGH</sequence>
<name>A0A9W8GU82_9FUNG</name>
<feature type="region of interest" description="Disordered" evidence="1">
    <location>
        <begin position="307"/>
        <end position="371"/>
    </location>
</feature>
<comment type="caution">
    <text evidence="2">The sequence shown here is derived from an EMBL/GenBank/DDBJ whole genome shotgun (WGS) entry which is preliminary data.</text>
</comment>
<dbReference type="Proteomes" id="UP001140011">
    <property type="component" value="Unassembled WGS sequence"/>
</dbReference>
<feature type="region of interest" description="Disordered" evidence="1">
    <location>
        <begin position="1"/>
        <end position="69"/>
    </location>
</feature>
<feature type="compositionally biased region" description="Low complexity" evidence="1">
    <location>
        <begin position="351"/>
        <end position="365"/>
    </location>
</feature>
<organism evidence="2 3">
    <name type="scientific">Coemansia pectinata</name>
    <dbReference type="NCBI Taxonomy" id="1052879"/>
    <lineage>
        <taxon>Eukaryota</taxon>
        <taxon>Fungi</taxon>
        <taxon>Fungi incertae sedis</taxon>
        <taxon>Zoopagomycota</taxon>
        <taxon>Kickxellomycotina</taxon>
        <taxon>Kickxellomycetes</taxon>
        <taxon>Kickxellales</taxon>
        <taxon>Kickxellaceae</taxon>
        <taxon>Coemansia</taxon>
    </lineage>
</organism>
<feature type="region of interest" description="Disordered" evidence="1">
    <location>
        <begin position="142"/>
        <end position="201"/>
    </location>
</feature>
<feature type="region of interest" description="Disordered" evidence="1">
    <location>
        <begin position="216"/>
        <end position="239"/>
    </location>
</feature>
<accession>A0A9W8GU82</accession>
<protein>
    <submittedName>
        <fullName evidence="2">Uncharacterized protein</fullName>
    </submittedName>
</protein>
<gene>
    <name evidence="2" type="ORF">GGI19_004277</name>
</gene>
<feature type="compositionally biased region" description="Low complexity" evidence="1">
    <location>
        <begin position="272"/>
        <end position="285"/>
    </location>
</feature>